<evidence type="ECO:0000313" key="2">
    <source>
        <dbReference type="Proteomes" id="UP000218231"/>
    </source>
</evidence>
<dbReference type="Proteomes" id="UP000218231">
    <property type="component" value="Unassembled WGS sequence"/>
</dbReference>
<evidence type="ECO:0000313" key="1">
    <source>
        <dbReference type="EMBL" id="PAV68902.1"/>
    </source>
</evidence>
<sequence>MAVRGIVTGDLGDGFGGQSADEVACGGKGAAGQVAGMFDGAQQHKARGTGIACADRRIVGQKCLDRGGARIGADMIGKEVPIAARGVDQEIA</sequence>
<gene>
    <name evidence="1" type="ORF">WR25_26008</name>
</gene>
<proteinExistence type="predicted"/>
<dbReference type="AlphaFoldDB" id="A0A2A2K4S3"/>
<protein>
    <submittedName>
        <fullName evidence="1">Uncharacterized protein</fullName>
    </submittedName>
</protein>
<keyword evidence="2" id="KW-1185">Reference proteome</keyword>
<dbReference type="EMBL" id="LIAE01009663">
    <property type="protein sequence ID" value="PAV68902.1"/>
    <property type="molecule type" value="Genomic_DNA"/>
</dbReference>
<accession>A0A2A2K4S3</accession>
<organism evidence="1 2">
    <name type="scientific">Diploscapter pachys</name>
    <dbReference type="NCBI Taxonomy" id="2018661"/>
    <lineage>
        <taxon>Eukaryota</taxon>
        <taxon>Metazoa</taxon>
        <taxon>Ecdysozoa</taxon>
        <taxon>Nematoda</taxon>
        <taxon>Chromadorea</taxon>
        <taxon>Rhabditida</taxon>
        <taxon>Rhabditina</taxon>
        <taxon>Rhabditomorpha</taxon>
        <taxon>Rhabditoidea</taxon>
        <taxon>Rhabditidae</taxon>
        <taxon>Diploscapter</taxon>
    </lineage>
</organism>
<comment type="caution">
    <text evidence="1">The sequence shown here is derived from an EMBL/GenBank/DDBJ whole genome shotgun (WGS) entry which is preliminary data.</text>
</comment>
<name>A0A2A2K4S3_9BILA</name>
<reference evidence="1 2" key="1">
    <citation type="journal article" date="2017" name="Curr. Biol.">
        <title>Genome architecture and evolution of a unichromosomal asexual nematode.</title>
        <authorList>
            <person name="Fradin H."/>
            <person name="Zegar C."/>
            <person name="Gutwein M."/>
            <person name="Lucas J."/>
            <person name="Kovtun M."/>
            <person name="Corcoran D."/>
            <person name="Baugh L.R."/>
            <person name="Kiontke K."/>
            <person name="Gunsalus K."/>
            <person name="Fitch D.H."/>
            <person name="Piano F."/>
        </authorList>
    </citation>
    <scope>NUCLEOTIDE SEQUENCE [LARGE SCALE GENOMIC DNA]</scope>
    <source>
        <strain evidence="1">PF1309</strain>
    </source>
</reference>